<accession>A0A4Q7DI62</accession>
<dbReference type="Gene3D" id="3.20.20.80">
    <property type="entry name" value="Glycosidases"/>
    <property type="match status" value="1"/>
</dbReference>
<dbReference type="SMART" id="SM00642">
    <property type="entry name" value="Aamy"/>
    <property type="match status" value="1"/>
</dbReference>
<dbReference type="PROSITE" id="PS51166">
    <property type="entry name" value="CBM20"/>
    <property type="match status" value="1"/>
</dbReference>
<reference evidence="4 5" key="1">
    <citation type="submission" date="2018-10" db="EMBL/GenBank/DDBJ databases">
        <title>An updated phylogeny of the Alphaproteobacteria reveals that the parasitic Rickettsiales and Holosporales have independent origins.</title>
        <authorList>
            <person name="Munoz-Gomez S.A."/>
            <person name="Hess S."/>
            <person name="Burger G."/>
            <person name="Lang B.F."/>
            <person name="Susko E."/>
            <person name="Slamovits C.H."/>
            <person name="Roger A.J."/>
        </authorList>
    </citation>
    <scope>NUCLEOTIDE SEQUENCE [LARGE SCALE GENOMIC DNA]</scope>
    <source>
        <strain evidence="4">HOLO01</strain>
    </source>
</reference>
<dbReference type="Gene3D" id="2.60.40.10">
    <property type="entry name" value="Immunoglobulins"/>
    <property type="match status" value="1"/>
</dbReference>
<evidence type="ECO:0000313" key="5">
    <source>
        <dbReference type="Proteomes" id="UP000293550"/>
    </source>
</evidence>
<feature type="signal peptide" evidence="2">
    <location>
        <begin position="1"/>
        <end position="24"/>
    </location>
</feature>
<dbReference type="InterPro" id="IPR013784">
    <property type="entry name" value="Carb-bd-like_fold"/>
</dbReference>
<evidence type="ECO:0000259" key="3">
    <source>
        <dbReference type="PROSITE" id="PS51166"/>
    </source>
</evidence>
<dbReference type="OrthoDB" id="9805159at2"/>
<name>A0A4Q7DI62_9PROT</name>
<gene>
    <name evidence="4" type="ORF">EQU50_05955</name>
</gene>
<dbReference type="AlphaFoldDB" id="A0A4Q7DI62"/>
<protein>
    <recommendedName>
        <fullName evidence="3">CBM20 domain-containing protein</fullName>
    </recommendedName>
</protein>
<sequence length="828" mass="88329">MKKLKVIISLSILGVLGFSKPVQAITSATLNGTLLFNPGAASPTKALINSCRIFHAFDLPYHTPTSIGPSFAETPKYSDYTPGRAAATDPIDSNLATIANRGYTHILVSPAQASSPSIPLPPLNASYGQKLTQQLVTQPLSGGGANTVLPIFRYSYNAWECAYQPMLCVLDYQPPSGSGKSYQDELDGVFGKNGDGSSKKLVSQYGVSVNGKVVGYRLGCDRYGSMADLVALITNARAQNLGIIVDVVFNQTSGYMTNYAGGPTGPQPDSTGKYHSGPGLLDTNYKQFHPYNYTNSGTGPATFAWDPNVDLTPFFDPYVYGGGGPKSWGGGPHLDSTKSDVQKMMVGYLRLLSDIGVAGVRFDLLYGVGAQATTSILAGTFNGVKTSSLFQSTFPLSFGYGENDQSLSAIATYGATVPVEDHPLHYSLTSCLTYHPDTIGGGSAPYQPTLPPISNLIMPTALGNITASTFSTNHDQYIGVSTNQNEAGFYYIDSGITSPPIRAAQLVTNTVTSQLAIAYICSKRDGNPLVLRFEDEQDTLATIVQRALAFRVLMGQQNAPHEYIVDLTKDVLLIVRQFGFVILNRAITTYTTATADILNKFSTSDAQLYIPAGTYAEVDSLSPLPLPSQTLSAPPTRTGVFPAMYVPTSGSSPSNSFSISLNSRTVTPATQTYSFSPATSLGSLTAIDSLSVPGQNARFFVLQTPVITPQNSYSVTFQVGSPSSIINTDQTNQVFVCGNHPILGNWSTRPDSLNGLLRKQSYSSNPPFPSTWTSLPLWFPSGVSLKYKFVAKVNGSLKWESDLPSSSGGPDRSYKVSGTGPVAATPSW</sequence>
<dbReference type="InterPro" id="IPR002044">
    <property type="entry name" value="CBM20"/>
</dbReference>
<dbReference type="Pfam" id="PF00686">
    <property type="entry name" value="CBM_20"/>
    <property type="match status" value="1"/>
</dbReference>
<dbReference type="PANTHER" id="PTHR43447">
    <property type="entry name" value="ALPHA-AMYLASE"/>
    <property type="match status" value="1"/>
</dbReference>
<feature type="chain" id="PRO_5020248210" description="CBM20 domain-containing protein" evidence="2">
    <location>
        <begin position="25"/>
        <end position="828"/>
    </location>
</feature>
<dbReference type="RefSeq" id="WP_130154226.1">
    <property type="nucleotide sequence ID" value="NZ_SCFB01000007.1"/>
</dbReference>
<feature type="domain" description="CBM20" evidence="3">
    <location>
        <begin position="707"/>
        <end position="828"/>
    </location>
</feature>
<dbReference type="Proteomes" id="UP000293550">
    <property type="component" value="Unassembled WGS sequence"/>
</dbReference>
<dbReference type="GO" id="GO:2001070">
    <property type="term" value="F:starch binding"/>
    <property type="evidence" value="ECO:0007669"/>
    <property type="project" value="InterPro"/>
</dbReference>
<keyword evidence="2" id="KW-0732">Signal</keyword>
<comment type="caution">
    <text evidence="4">The sequence shown here is derived from an EMBL/GenBank/DDBJ whole genome shotgun (WGS) entry which is preliminary data.</text>
</comment>
<dbReference type="EMBL" id="SCFB01000007">
    <property type="protein sequence ID" value="RZI45644.1"/>
    <property type="molecule type" value="Genomic_DNA"/>
</dbReference>
<evidence type="ECO:0000256" key="1">
    <source>
        <dbReference type="SAM" id="MobiDB-lite"/>
    </source>
</evidence>
<dbReference type="SUPFAM" id="SSF51445">
    <property type="entry name" value="(Trans)glycosidases"/>
    <property type="match status" value="1"/>
</dbReference>
<dbReference type="InterPro" id="IPR013783">
    <property type="entry name" value="Ig-like_fold"/>
</dbReference>
<evidence type="ECO:0000256" key="2">
    <source>
        <dbReference type="SAM" id="SignalP"/>
    </source>
</evidence>
<feature type="region of interest" description="Disordered" evidence="1">
    <location>
        <begin position="801"/>
        <end position="828"/>
    </location>
</feature>
<dbReference type="GO" id="GO:0005975">
    <property type="term" value="P:carbohydrate metabolic process"/>
    <property type="evidence" value="ECO:0007669"/>
    <property type="project" value="InterPro"/>
</dbReference>
<organism evidence="4 5">
    <name type="scientific">Candidatus Finniella inopinata</name>
    <dbReference type="NCBI Taxonomy" id="1696036"/>
    <lineage>
        <taxon>Bacteria</taxon>
        <taxon>Pseudomonadati</taxon>
        <taxon>Pseudomonadota</taxon>
        <taxon>Alphaproteobacteria</taxon>
        <taxon>Holosporales</taxon>
        <taxon>Candidatus Paracaedibacteraceae</taxon>
        <taxon>Candidatus Finniella</taxon>
    </lineage>
</organism>
<dbReference type="SUPFAM" id="SSF49452">
    <property type="entry name" value="Starch-binding domain-like"/>
    <property type="match status" value="1"/>
</dbReference>
<keyword evidence="5" id="KW-1185">Reference proteome</keyword>
<dbReference type="InterPro" id="IPR006047">
    <property type="entry name" value="GH13_cat_dom"/>
</dbReference>
<dbReference type="InterPro" id="IPR017853">
    <property type="entry name" value="GH"/>
</dbReference>
<evidence type="ECO:0000313" key="4">
    <source>
        <dbReference type="EMBL" id="RZI45644.1"/>
    </source>
</evidence>
<proteinExistence type="predicted"/>